<dbReference type="PRINTS" id="PR00032">
    <property type="entry name" value="HTHARAC"/>
</dbReference>
<dbReference type="Pfam" id="PF12833">
    <property type="entry name" value="HTH_18"/>
    <property type="match status" value="1"/>
</dbReference>
<feature type="modified residue" description="4-aspartylphosphate" evidence="8">
    <location>
        <position position="55"/>
    </location>
</feature>
<feature type="domain" description="Response regulatory" evidence="10">
    <location>
        <begin position="3"/>
        <end position="118"/>
    </location>
</feature>
<name>A0ABZ2SNM2_9ENTE</name>
<evidence type="ECO:0000259" key="9">
    <source>
        <dbReference type="PROSITE" id="PS01124"/>
    </source>
</evidence>
<dbReference type="Gene3D" id="3.40.50.2300">
    <property type="match status" value="1"/>
</dbReference>
<dbReference type="InterPro" id="IPR020449">
    <property type="entry name" value="Tscrpt_reg_AraC-type_HTH"/>
</dbReference>
<evidence type="ECO:0000256" key="8">
    <source>
        <dbReference type="PROSITE-ProRule" id="PRU00169"/>
    </source>
</evidence>
<evidence type="ECO:0000313" key="11">
    <source>
        <dbReference type="EMBL" id="WYJ75484.1"/>
    </source>
</evidence>
<keyword evidence="12" id="KW-1185">Reference proteome</keyword>
<dbReference type="PROSITE" id="PS01124">
    <property type="entry name" value="HTH_ARAC_FAMILY_2"/>
    <property type="match status" value="1"/>
</dbReference>
<proteinExistence type="predicted"/>
<dbReference type="InterPro" id="IPR051552">
    <property type="entry name" value="HptR"/>
</dbReference>
<evidence type="ECO:0000256" key="7">
    <source>
        <dbReference type="ARBA" id="ARBA00023163"/>
    </source>
</evidence>
<dbReference type="InterPro" id="IPR018060">
    <property type="entry name" value="HTH_AraC"/>
</dbReference>
<dbReference type="PANTHER" id="PTHR42713:SF3">
    <property type="entry name" value="TRANSCRIPTIONAL REGULATORY PROTEIN HPTR"/>
    <property type="match status" value="1"/>
</dbReference>
<dbReference type="Pfam" id="PF00072">
    <property type="entry name" value="Response_reg"/>
    <property type="match status" value="1"/>
</dbReference>
<feature type="domain" description="HTH araC/xylS-type" evidence="9">
    <location>
        <begin position="148"/>
        <end position="247"/>
    </location>
</feature>
<keyword evidence="2" id="KW-0963">Cytoplasm</keyword>
<dbReference type="SMART" id="SM00342">
    <property type="entry name" value="HTH_ARAC"/>
    <property type="match status" value="1"/>
</dbReference>
<evidence type="ECO:0000256" key="3">
    <source>
        <dbReference type="ARBA" id="ARBA00022553"/>
    </source>
</evidence>
<dbReference type="SUPFAM" id="SSF52172">
    <property type="entry name" value="CheY-like"/>
    <property type="match status" value="1"/>
</dbReference>
<evidence type="ECO:0000259" key="10">
    <source>
        <dbReference type="PROSITE" id="PS50110"/>
    </source>
</evidence>
<sequence length="251" mass="29705">MYKVLIVEDEHLIRKWLTYTVDYQSLGLVIIGEAENGKIGEEMIRQLKPDIVLTDINMPVYDAFTMFENTKDISYQKIILSGYNDFLNAKKALQYGVRNFITKPIVEEELYDTLVTLISEMEESSNDDSFYDDRQLLPKVITKNSVEQEIVQWIHQHYAERFTIAELAYDLGYSESYIYKCMKEHLGITINDYLSRYRIKIAIYLIQKEHSIRVYELAEKVGFSDYNYFNKVFKKYMGMTITEFKDTRLNP</sequence>
<dbReference type="RefSeq" id="WP_207871666.1">
    <property type="nucleotide sequence ID" value="NZ_CP147251.1"/>
</dbReference>
<dbReference type="InterPro" id="IPR001789">
    <property type="entry name" value="Sig_transdc_resp-reg_receiver"/>
</dbReference>
<evidence type="ECO:0000256" key="4">
    <source>
        <dbReference type="ARBA" id="ARBA00023012"/>
    </source>
</evidence>
<keyword evidence="6" id="KW-0238">DNA-binding</keyword>
<keyword evidence="3 8" id="KW-0597">Phosphoprotein</keyword>
<keyword evidence="7" id="KW-0804">Transcription</keyword>
<dbReference type="EMBL" id="CP147251">
    <property type="protein sequence ID" value="WYJ75484.1"/>
    <property type="molecule type" value="Genomic_DNA"/>
</dbReference>
<evidence type="ECO:0000256" key="1">
    <source>
        <dbReference type="ARBA" id="ARBA00004496"/>
    </source>
</evidence>
<dbReference type="SUPFAM" id="SSF46689">
    <property type="entry name" value="Homeodomain-like"/>
    <property type="match status" value="2"/>
</dbReference>
<dbReference type="SMART" id="SM00448">
    <property type="entry name" value="REC"/>
    <property type="match status" value="1"/>
</dbReference>
<dbReference type="CDD" id="cd17536">
    <property type="entry name" value="REC_YesN-like"/>
    <property type="match status" value="1"/>
</dbReference>
<keyword evidence="5" id="KW-0805">Transcription regulation</keyword>
<dbReference type="PANTHER" id="PTHR42713">
    <property type="entry name" value="HISTIDINE KINASE-RELATED"/>
    <property type="match status" value="1"/>
</dbReference>
<comment type="subcellular location">
    <subcellularLocation>
        <location evidence="1">Cytoplasm</location>
    </subcellularLocation>
</comment>
<evidence type="ECO:0000256" key="2">
    <source>
        <dbReference type="ARBA" id="ARBA00022490"/>
    </source>
</evidence>
<keyword evidence="4" id="KW-0902">Two-component regulatory system</keyword>
<dbReference type="InterPro" id="IPR011006">
    <property type="entry name" value="CheY-like_superfamily"/>
</dbReference>
<accession>A0ABZ2SNM2</accession>
<dbReference type="Gene3D" id="1.10.10.60">
    <property type="entry name" value="Homeodomain-like"/>
    <property type="match status" value="2"/>
</dbReference>
<evidence type="ECO:0000256" key="6">
    <source>
        <dbReference type="ARBA" id="ARBA00023125"/>
    </source>
</evidence>
<dbReference type="Proteomes" id="UP000664701">
    <property type="component" value="Chromosome"/>
</dbReference>
<dbReference type="InterPro" id="IPR009057">
    <property type="entry name" value="Homeodomain-like_sf"/>
</dbReference>
<protein>
    <submittedName>
        <fullName evidence="11">Two-component system, response regulator YesN</fullName>
    </submittedName>
</protein>
<reference evidence="11 12" key="2">
    <citation type="submission" date="2024-03" db="EMBL/GenBank/DDBJ databases">
        <title>The Genome Sequence of Enterococcus sp. DIV2402.</title>
        <authorList>
            <consortium name="The Broad Institute Genomics Platform"/>
            <consortium name="The Broad Institute Microbial Omics Core"/>
            <consortium name="The Broad Institute Genomic Center for Infectious Diseases"/>
            <person name="Earl A."/>
            <person name="Manson A."/>
            <person name="Gilmore M."/>
            <person name="Schwartman J."/>
            <person name="Shea T."/>
            <person name="Abouelleil A."/>
            <person name="Cao P."/>
            <person name="Chapman S."/>
            <person name="Cusick C."/>
            <person name="Young S."/>
            <person name="Neafsey D."/>
            <person name="Nusbaum C."/>
            <person name="Birren B."/>
        </authorList>
    </citation>
    <scope>NUCLEOTIDE SEQUENCE [LARGE SCALE GENOMIC DNA]</scope>
    <source>
        <strain evidence="11 12">DIV2402</strain>
    </source>
</reference>
<evidence type="ECO:0000313" key="12">
    <source>
        <dbReference type="Proteomes" id="UP000664701"/>
    </source>
</evidence>
<evidence type="ECO:0000256" key="5">
    <source>
        <dbReference type="ARBA" id="ARBA00023015"/>
    </source>
</evidence>
<reference evidence="11 12" key="1">
    <citation type="submission" date="2021-03" db="EMBL/GenBank/DDBJ databases">
        <authorList>
            <person name="Gilmore M.S."/>
            <person name="Schwartzman J."/>
            <person name="Van Tyne D."/>
            <person name="Martin M."/>
            <person name="Earl A.M."/>
            <person name="Manson A.L."/>
            <person name="Straub T."/>
            <person name="Salamzade R."/>
            <person name="Saavedra J."/>
            <person name="Lebreton F."/>
            <person name="Prichula J."/>
            <person name="Schaufler K."/>
            <person name="Gaca A."/>
            <person name="Sgardioli B."/>
            <person name="Wagenaar J."/>
            <person name="Strong T."/>
        </authorList>
    </citation>
    <scope>NUCLEOTIDE SEQUENCE [LARGE SCALE GENOMIC DNA]</scope>
    <source>
        <strain evidence="11 12">DIV2402</strain>
    </source>
</reference>
<gene>
    <name evidence="11" type="ORF">DOK78_000059</name>
</gene>
<dbReference type="PROSITE" id="PS50110">
    <property type="entry name" value="RESPONSE_REGULATORY"/>
    <property type="match status" value="1"/>
</dbReference>
<organism evidence="11 12">
    <name type="scientific">Candidatus Enterococcus lowellii</name>
    <dbReference type="NCBI Taxonomy" id="2230877"/>
    <lineage>
        <taxon>Bacteria</taxon>
        <taxon>Bacillati</taxon>
        <taxon>Bacillota</taxon>
        <taxon>Bacilli</taxon>
        <taxon>Lactobacillales</taxon>
        <taxon>Enterococcaceae</taxon>
        <taxon>Enterococcus</taxon>
    </lineage>
</organism>